<dbReference type="InterPro" id="IPR032774">
    <property type="entry name" value="WG_beta_rep"/>
</dbReference>
<evidence type="ECO:0008006" key="5">
    <source>
        <dbReference type="Google" id="ProtNLM"/>
    </source>
</evidence>
<dbReference type="PROSITE" id="PS50005">
    <property type="entry name" value="TPR"/>
    <property type="match status" value="1"/>
</dbReference>
<dbReference type="Pfam" id="PF14903">
    <property type="entry name" value="WG_beta_rep"/>
    <property type="match status" value="3"/>
</dbReference>
<organism evidence="3 4">
    <name type="scientific">Catellatospora methionotrophica</name>
    <dbReference type="NCBI Taxonomy" id="121620"/>
    <lineage>
        <taxon>Bacteria</taxon>
        <taxon>Bacillati</taxon>
        <taxon>Actinomycetota</taxon>
        <taxon>Actinomycetes</taxon>
        <taxon>Micromonosporales</taxon>
        <taxon>Micromonosporaceae</taxon>
        <taxon>Catellatospora</taxon>
    </lineage>
</organism>
<evidence type="ECO:0000256" key="1">
    <source>
        <dbReference type="PROSITE-ProRule" id="PRU00339"/>
    </source>
</evidence>
<dbReference type="PANTHER" id="PTHR37841">
    <property type="entry name" value="GLR2918 PROTEIN"/>
    <property type="match status" value="1"/>
</dbReference>
<evidence type="ECO:0000256" key="2">
    <source>
        <dbReference type="SAM" id="MobiDB-lite"/>
    </source>
</evidence>
<keyword evidence="4" id="KW-1185">Reference proteome</keyword>
<dbReference type="Proteomes" id="UP000660339">
    <property type="component" value="Unassembled WGS sequence"/>
</dbReference>
<feature type="repeat" description="TPR" evidence="1">
    <location>
        <begin position="265"/>
        <end position="298"/>
    </location>
</feature>
<dbReference type="InterPro" id="IPR011990">
    <property type="entry name" value="TPR-like_helical_dom_sf"/>
</dbReference>
<keyword evidence="1" id="KW-0802">TPR repeat</keyword>
<name>A0A8J3PFC4_9ACTN</name>
<sequence>MMAAITDDTPPPAAAAAAPVTAEPAASAAPVSAAPVSTAVASAAPVSAAPVSANPVSPAAPQTPAVATPDTVLPVAASAAGAATALSAPTMLHPLVRPGAAPTPAAEPAATTATVTGDAAAAAAAAAEPEPEATPESGPDPEQTLAAYEWRFHHETLRELVDNPDELREIRDRLTEKLTPATDNPTRARLLSLRAVVSRILGDLTKALSDGKMALVHAEATGELRRIALAKARLAHVLQWRGDFTEADKLFAEANSSELPDRLRATMHEHAGRSCLDQGRYMEAFNHFEKALELRKVEDPELITRTEMALDAVSMKIAENGMGPYPRSMDEILQVSKPPVPRFDERVQCWGFAGADGRTVISPAFADVQPFRDGAAWVRRPEMETWELIDEAGTRLIDGRAGWLGVGSFSDGLAWVSRDGAGNWVAIDKQGRVVISTGFEDVRPFRRGLAAVRRGGWGAVDKQGRAVVPFQFTGFATALTDGRYVDGFSDEGLAIVDAGGRKGVVDRTGAVVVPPVHPALVIHPVAFLIAGPSGRWGALDRKGRPFIDPELPSRQVVMEELDRLLADTKPVL</sequence>
<feature type="region of interest" description="Disordered" evidence="2">
    <location>
        <begin position="98"/>
        <end position="142"/>
    </location>
</feature>
<evidence type="ECO:0000313" key="3">
    <source>
        <dbReference type="EMBL" id="GIG13076.1"/>
    </source>
</evidence>
<dbReference type="SMART" id="SM00028">
    <property type="entry name" value="TPR"/>
    <property type="match status" value="2"/>
</dbReference>
<dbReference type="InterPro" id="IPR019734">
    <property type="entry name" value="TPR_rpt"/>
</dbReference>
<protein>
    <recommendedName>
        <fullName evidence="5">WG repeat protein</fullName>
    </recommendedName>
</protein>
<accession>A0A8J3PFC4</accession>
<dbReference type="EMBL" id="BONJ01000004">
    <property type="protein sequence ID" value="GIG13076.1"/>
    <property type="molecule type" value="Genomic_DNA"/>
</dbReference>
<dbReference type="PANTHER" id="PTHR37841:SF1">
    <property type="entry name" value="DUF3298 DOMAIN-CONTAINING PROTEIN"/>
    <property type="match status" value="1"/>
</dbReference>
<feature type="compositionally biased region" description="Low complexity" evidence="2">
    <location>
        <begin position="98"/>
        <end position="128"/>
    </location>
</feature>
<dbReference type="Gene3D" id="1.25.40.10">
    <property type="entry name" value="Tetratricopeptide repeat domain"/>
    <property type="match status" value="1"/>
</dbReference>
<feature type="region of interest" description="Disordered" evidence="2">
    <location>
        <begin position="1"/>
        <end position="65"/>
    </location>
</feature>
<reference evidence="3" key="1">
    <citation type="submission" date="2021-01" db="EMBL/GenBank/DDBJ databases">
        <title>Whole genome shotgun sequence of Catellatospora methionotrophica NBRC 14553.</title>
        <authorList>
            <person name="Komaki H."/>
            <person name="Tamura T."/>
        </authorList>
    </citation>
    <scope>NUCLEOTIDE SEQUENCE</scope>
    <source>
        <strain evidence="3">NBRC 14553</strain>
    </source>
</reference>
<feature type="compositionally biased region" description="Low complexity" evidence="2">
    <location>
        <begin position="14"/>
        <end position="65"/>
    </location>
</feature>
<dbReference type="AlphaFoldDB" id="A0A8J3PFC4"/>
<comment type="caution">
    <text evidence="3">The sequence shown here is derived from an EMBL/GenBank/DDBJ whole genome shotgun (WGS) entry which is preliminary data.</text>
</comment>
<gene>
    <name evidence="3" type="ORF">Cme02nite_14080</name>
</gene>
<evidence type="ECO:0000313" key="4">
    <source>
        <dbReference type="Proteomes" id="UP000660339"/>
    </source>
</evidence>
<dbReference type="SUPFAM" id="SSF48452">
    <property type="entry name" value="TPR-like"/>
    <property type="match status" value="1"/>
</dbReference>
<proteinExistence type="predicted"/>